<sequence>MPPVFLLAVGRKRIMVARKEGTVLSKVDIMADTLHRWQTLWESTPKAAWTRTLIPDLSKWWHHGPRQITFHMAQILTGHGCFQQYLWSRNRAHSPACLLCPAEADDAEHTLFICMFWSGERRELEQSLGRTLRPEDVSSILCGPALADLPDDPHTKRRIILAANRRKQLFAQMVKDIMGRKEELERERQHNKINAIL</sequence>
<evidence type="ECO:0008006" key="2">
    <source>
        <dbReference type="Google" id="ProtNLM"/>
    </source>
</evidence>
<dbReference type="EMBL" id="GGMR01012987">
    <property type="protein sequence ID" value="MBY25606.1"/>
    <property type="molecule type" value="Transcribed_RNA"/>
</dbReference>
<protein>
    <recommendedName>
        <fullName evidence="2">Retrovirus-related Pol polyprotein from type-1 retrotransposable element R1</fullName>
    </recommendedName>
</protein>
<gene>
    <name evidence="1" type="ORF">g.169128</name>
</gene>
<organism evidence="1">
    <name type="scientific">Schizaphis graminum</name>
    <name type="common">Green bug aphid</name>
    <dbReference type="NCBI Taxonomy" id="13262"/>
    <lineage>
        <taxon>Eukaryota</taxon>
        <taxon>Metazoa</taxon>
        <taxon>Ecdysozoa</taxon>
        <taxon>Arthropoda</taxon>
        <taxon>Hexapoda</taxon>
        <taxon>Insecta</taxon>
        <taxon>Pterygota</taxon>
        <taxon>Neoptera</taxon>
        <taxon>Paraneoptera</taxon>
        <taxon>Hemiptera</taxon>
        <taxon>Sternorrhyncha</taxon>
        <taxon>Aphidomorpha</taxon>
        <taxon>Aphidoidea</taxon>
        <taxon>Aphididae</taxon>
        <taxon>Aphidini</taxon>
        <taxon>Schizaphis</taxon>
    </lineage>
</organism>
<reference evidence="1" key="1">
    <citation type="submission" date="2018-04" db="EMBL/GenBank/DDBJ databases">
        <title>Transcriptome of Schizaphis graminum biotype I.</title>
        <authorList>
            <person name="Scully E.D."/>
            <person name="Geib S.M."/>
            <person name="Palmer N.A."/>
            <person name="Koch K."/>
            <person name="Bradshaw J."/>
            <person name="Heng-Moss T."/>
            <person name="Sarath G."/>
        </authorList>
    </citation>
    <scope>NUCLEOTIDE SEQUENCE</scope>
</reference>
<dbReference type="AlphaFoldDB" id="A0A2S2P9L2"/>
<proteinExistence type="predicted"/>
<evidence type="ECO:0000313" key="1">
    <source>
        <dbReference type="EMBL" id="MBY25606.1"/>
    </source>
</evidence>
<accession>A0A2S2P9L2</accession>
<name>A0A2S2P9L2_SCHGA</name>